<evidence type="ECO:0000256" key="3">
    <source>
        <dbReference type="PROSITE-ProRule" id="PRU00283"/>
    </source>
</evidence>
<feature type="compositionally biased region" description="Basic residues" evidence="6">
    <location>
        <begin position="574"/>
        <end position="595"/>
    </location>
</feature>
<accession>A0A1Y2IAH7</accession>
<dbReference type="PROSITE" id="PS50005">
    <property type="entry name" value="TPR"/>
    <property type="match status" value="1"/>
</dbReference>
<evidence type="ECO:0000256" key="5">
    <source>
        <dbReference type="RuleBase" id="RU000394"/>
    </source>
</evidence>
<protein>
    <recommendedName>
        <fullName evidence="5">Kinesin-like protein</fullName>
    </recommendedName>
</protein>
<feature type="compositionally biased region" description="Acidic residues" evidence="6">
    <location>
        <begin position="603"/>
        <end position="615"/>
    </location>
</feature>
<evidence type="ECO:0000256" key="4">
    <source>
        <dbReference type="PROSITE-ProRule" id="PRU00339"/>
    </source>
</evidence>
<reference evidence="8 9" key="1">
    <citation type="journal article" date="2015" name="Biotechnol. Biofuels">
        <title>Enhanced degradation of softwood versus hardwood by the white-rot fungus Pycnoporus coccineus.</title>
        <authorList>
            <person name="Couturier M."/>
            <person name="Navarro D."/>
            <person name="Chevret D."/>
            <person name="Henrissat B."/>
            <person name="Piumi F."/>
            <person name="Ruiz-Duenas F.J."/>
            <person name="Martinez A.T."/>
            <person name="Grigoriev I.V."/>
            <person name="Riley R."/>
            <person name="Lipzen A."/>
            <person name="Berrin J.G."/>
            <person name="Master E.R."/>
            <person name="Rosso M.N."/>
        </authorList>
    </citation>
    <scope>NUCLEOTIDE SEQUENCE [LARGE SCALE GENOMIC DNA]</scope>
    <source>
        <strain evidence="8 9">BRFM310</strain>
    </source>
</reference>
<keyword evidence="5" id="KW-0493">Microtubule</keyword>
<evidence type="ECO:0000256" key="6">
    <source>
        <dbReference type="SAM" id="MobiDB-lite"/>
    </source>
</evidence>
<feature type="domain" description="Kinesin motor" evidence="7">
    <location>
        <begin position="5"/>
        <end position="326"/>
    </location>
</feature>
<feature type="region of interest" description="Disordered" evidence="6">
    <location>
        <begin position="568"/>
        <end position="661"/>
    </location>
</feature>
<keyword evidence="1 3" id="KW-0547">Nucleotide-binding</keyword>
<evidence type="ECO:0000313" key="8">
    <source>
        <dbReference type="EMBL" id="OSC97390.1"/>
    </source>
</evidence>
<dbReference type="GO" id="GO:0007018">
    <property type="term" value="P:microtubule-based movement"/>
    <property type="evidence" value="ECO:0007669"/>
    <property type="project" value="InterPro"/>
</dbReference>
<dbReference type="InterPro" id="IPR001752">
    <property type="entry name" value="Kinesin_motor_dom"/>
</dbReference>
<dbReference type="GO" id="GO:0003777">
    <property type="term" value="F:microtubule motor activity"/>
    <property type="evidence" value="ECO:0007669"/>
    <property type="project" value="InterPro"/>
</dbReference>
<feature type="binding site" evidence="3">
    <location>
        <begin position="89"/>
        <end position="96"/>
    </location>
    <ligand>
        <name>ATP</name>
        <dbReference type="ChEBI" id="CHEBI:30616"/>
    </ligand>
</feature>
<dbReference type="OrthoDB" id="3176171at2759"/>
<organism evidence="8 9">
    <name type="scientific">Trametes coccinea (strain BRFM310)</name>
    <name type="common">Pycnoporus coccineus</name>
    <dbReference type="NCBI Taxonomy" id="1353009"/>
    <lineage>
        <taxon>Eukaryota</taxon>
        <taxon>Fungi</taxon>
        <taxon>Dikarya</taxon>
        <taxon>Basidiomycota</taxon>
        <taxon>Agaricomycotina</taxon>
        <taxon>Agaricomycetes</taxon>
        <taxon>Polyporales</taxon>
        <taxon>Polyporaceae</taxon>
        <taxon>Trametes</taxon>
    </lineage>
</organism>
<dbReference type="PANTHER" id="PTHR47969">
    <property type="entry name" value="CHROMOSOME-ASSOCIATED KINESIN KIF4A-RELATED"/>
    <property type="match status" value="1"/>
</dbReference>
<dbReference type="InterPro" id="IPR036961">
    <property type="entry name" value="Kinesin_motor_dom_sf"/>
</dbReference>
<proteinExistence type="inferred from homology"/>
<feature type="repeat" description="TPR" evidence="4">
    <location>
        <begin position="518"/>
        <end position="551"/>
    </location>
</feature>
<comment type="similarity">
    <text evidence="3 5">Belongs to the TRAFAC class myosin-kinesin ATPase superfamily. Kinesin family.</text>
</comment>
<sequence length="692" mass="75872">MSYSRVKIAARLRPPIPGEQHDNAIRIVRSASGSAVVVDNPRDPGQTFNYPFSSCYDELSTQDEIFEQDVKPLIDLAFSGMTVTIFAYGVTSSGKTHTMQGNKQQPGIIPRAVEDIFHRTASQYSRAHLAVSYMEIYKDEVYDLLVDRETATKLPVRENEAGQVFVANLSVCPLETIDDFESAFSRANKQRSVGSTNLNSVSSRSHAILTLHITVTDPSNNLTLAGKLNLVDLAGSENNKLTGNDASRMAESAAINKSLSVLGQVVHALNQGASRIPYRNSKLTRILQDALGGNSIGLLICNLAPGTKFRQDTLNTLNFAVRTKNIQNKPVVNQQANAITIPSSSTSSTLTRAIPAPGQLIRPSGPRPSRVPRISNIASASQRASLTFSSLPPAVKVDKKVEEKPPAIPPHLTEDEINARIAKAVELEVARRLEEREKQRREEEEEAARRQSMSLQDDQASSLQSLPPGLLTPLLKHRQSQDEELKQRLEELESKFERGNKESHLADVLSPISRKKTGRAYVALARAHTQKNNLQVALELYRKAEAYVPDNVKLKERIIEIEWAVKNDRPFKPSPKKPRRASSKRGHSKNGKGKYKLAPPNDAVEEGDEDDEEEAGNSGVDKENLGGESGEASGSAKRRRRDKSGESAPGTPAEEAAACTVRRGVTERVARGGPWAALSTHVCTVAWLFDCV</sequence>
<keyword evidence="9" id="KW-1185">Reference proteome</keyword>
<dbReference type="PROSITE" id="PS00411">
    <property type="entry name" value="KINESIN_MOTOR_1"/>
    <property type="match status" value="1"/>
</dbReference>
<dbReference type="GO" id="GO:0008017">
    <property type="term" value="F:microtubule binding"/>
    <property type="evidence" value="ECO:0007669"/>
    <property type="project" value="InterPro"/>
</dbReference>
<dbReference type="InterPro" id="IPR019734">
    <property type="entry name" value="TPR_rpt"/>
</dbReference>
<dbReference type="PRINTS" id="PR00380">
    <property type="entry name" value="KINESINHEAVY"/>
</dbReference>
<dbReference type="Proteomes" id="UP000193067">
    <property type="component" value="Unassembled WGS sequence"/>
</dbReference>
<feature type="compositionally biased region" description="Low complexity" evidence="6">
    <location>
        <begin position="450"/>
        <end position="466"/>
    </location>
</feature>
<dbReference type="InterPro" id="IPR027640">
    <property type="entry name" value="Kinesin-like_fam"/>
</dbReference>
<dbReference type="Gene3D" id="3.40.850.10">
    <property type="entry name" value="Kinesin motor domain"/>
    <property type="match status" value="1"/>
</dbReference>
<dbReference type="InterPro" id="IPR027417">
    <property type="entry name" value="P-loop_NTPase"/>
</dbReference>
<evidence type="ECO:0000313" key="9">
    <source>
        <dbReference type="Proteomes" id="UP000193067"/>
    </source>
</evidence>
<keyword evidence="2 3" id="KW-0067">ATP-binding</keyword>
<dbReference type="GO" id="GO:0007052">
    <property type="term" value="P:mitotic spindle organization"/>
    <property type="evidence" value="ECO:0007669"/>
    <property type="project" value="TreeGrafter"/>
</dbReference>
<dbReference type="EMBL" id="KZ084152">
    <property type="protein sequence ID" value="OSC97390.1"/>
    <property type="molecule type" value="Genomic_DNA"/>
</dbReference>
<gene>
    <name evidence="8" type="ORF">PYCCODRAFT_1440247</name>
</gene>
<evidence type="ECO:0000256" key="2">
    <source>
        <dbReference type="ARBA" id="ARBA00022840"/>
    </source>
</evidence>
<dbReference type="GO" id="GO:0005875">
    <property type="term" value="C:microtubule associated complex"/>
    <property type="evidence" value="ECO:0007669"/>
    <property type="project" value="TreeGrafter"/>
</dbReference>
<keyword evidence="4" id="KW-0802">TPR repeat</keyword>
<dbReference type="SUPFAM" id="SSF52540">
    <property type="entry name" value="P-loop containing nucleoside triphosphate hydrolases"/>
    <property type="match status" value="1"/>
</dbReference>
<dbReference type="SMART" id="SM00129">
    <property type="entry name" value="KISc"/>
    <property type="match status" value="1"/>
</dbReference>
<dbReference type="Pfam" id="PF00225">
    <property type="entry name" value="Kinesin"/>
    <property type="match status" value="1"/>
</dbReference>
<evidence type="ECO:0000259" key="7">
    <source>
        <dbReference type="PROSITE" id="PS50067"/>
    </source>
</evidence>
<dbReference type="InterPro" id="IPR019821">
    <property type="entry name" value="Kinesin_motor_CS"/>
</dbReference>
<dbReference type="STRING" id="1353009.A0A1Y2IAH7"/>
<dbReference type="PROSITE" id="PS50067">
    <property type="entry name" value="KINESIN_MOTOR_2"/>
    <property type="match status" value="1"/>
</dbReference>
<feature type="region of interest" description="Disordered" evidence="6">
    <location>
        <begin position="435"/>
        <end position="471"/>
    </location>
</feature>
<evidence type="ECO:0000256" key="1">
    <source>
        <dbReference type="ARBA" id="ARBA00022741"/>
    </source>
</evidence>
<dbReference type="AlphaFoldDB" id="A0A1Y2IAH7"/>
<keyword evidence="3 5" id="KW-0505">Motor protein</keyword>
<name>A0A1Y2IAH7_TRAC3</name>
<dbReference type="GO" id="GO:0005524">
    <property type="term" value="F:ATP binding"/>
    <property type="evidence" value="ECO:0007669"/>
    <property type="project" value="UniProtKB-UniRule"/>
</dbReference>
<dbReference type="GO" id="GO:0005874">
    <property type="term" value="C:microtubule"/>
    <property type="evidence" value="ECO:0007669"/>
    <property type="project" value="UniProtKB-KW"/>
</dbReference>
<dbReference type="CDD" id="cd00106">
    <property type="entry name" value="KISc"/>
    <property type="match status" value="1"/>
</dbReference>
<dbReference type="PANTHER" id="PTHR47969:SF9">
    <property type="entry name" value="KINESIN-LIKE PROTEIN"/>
    <property type="match status" value="1"/>
</dbReference>
<dbReference type="GO" id="GO:0051231">
    <property type="term" value="P:spindle elongation"/>
    <property type="evidence" value="ECO:0007669"/>
    <property type="project" value="TreeGrafter"/>
</dbReference>